<evidence type="ECO:0000313" key="9">
    <source>
        <dbReference type="Proteomes" id="UP000039865"/>
    </source>
</evidence>
<reference evidence="8 9" key="1">
    <citation type="submission" date="2014-06" db="EMBL/GenBank/DDBJ databases">
        <authorList>
            <person name="Swart Estienne"/>
        </authorList>
    </citation>
    <scope>NUCLEOTIDE SEQUENCE [LARGE SCALE GENOMIC DNA]</scope>
    <source>
        <strain evidence="8 9">130c</strain>
    </source>
</reference>
<feature type="transmembrane region" description="Helical" evidence="6">
    <location>
        <begin position="1118"/>
        <end position="1136"/>
    </location>
</feature>
<feature type="transmembrane region" description="Helical" evidence="6">
    <location>
        <begin position="1179"/>
        <end position="1199"/>
    </location>
</feature>
<feature type="transmembrane region" description="Helical" evidence="6">
    <location>
        <begin position="1219"/>
        <end position="1241"/>
    </location>
</feature>
<keyword evidence="9" id="KW-1185">Reference proteome</keyword>
<dbReference type="PANTHER" id="PTHR10582">
    <property type="entry name" value="TRANSIENT RECEPTOR POTENTIAL ION CHANNEL PROTEIN"/>
    <property type="match status" value="1"/>
</dbReference>
<evidence type="ECO:0000256" key="2">
    <source>
        <dbReference type="ARBA" id="ARBA00022692"/>
    </source>
</evidence>
<dbReference type="Pfam" id="PF00520">
    <property type="entry name" value="Ion_trans"/>
    <property type="match status" value="1"/>
</dbReference>
<dbReference type="InParanoid" id="A0A078A752"/>
<dbReference type="Gene3D" id="1.10.287.70">
    <property type="match status" value="1"/>
</dbReference>
<dbReference type="GO" id="GO:0005216">
    <property type="term" value="F:monoatomic ion channel activity"/>
    <property type="evidence" value="ECO:0007669"/>
    <property type="project" value="InterPro"/>
</dbReference>
<evidence type="ECO:0000259" key="7">
    <source>
        <dbReference type="Pfam" id="PF00520"/>
    </source>
</evidence>
<dbReference type="PANTHER" id="PTHR10582:SF2">
    <property type="entry name" value="INACTIVE"/>
    <property type="match status" value="1"/>
</dbReference>
<dbReference type="InterPro" id="IPR024862">
    <property type="entry name" value="TRPV"/>
</dbReference>
<dbReference type="EMBL" id="CCKQ01006758">
    <property type="protein sequence ID" value="CDW78074.1"/>
    <property type="molecule type" value="Genomic_DNA"/>
</dbReference>
<evidence type="ECO:0000313" key="8">
    <source>
        <dbReference type="EMBL" id="CDW78074.1"/>
    </source>
</evidence>
<organism evidence="8 9">
    <name type="scientific">Stylonychia lemnae</name>
    <name type="common">Ciliate</name>
    <dbReference type="NCBI Taxonomy" id="5949"/>
    <lineage>
        <taxon>Eukaryota</taxon>
        <taxon>Sar</taxon>
        <taxon>Alveolata</taxon>
        <taxon>Ciliophora</taxon>
        <taxon>Intramacronucleata</taxon>
        <taxon>Spirotrichea</taxon>
        <taxon>Stichotrichia</taxon>
        <taxon>Sporadotrichida</taxon>
        <taxon>Oxytrichidae</taxon>
        <taxon>Stylonychinae</taxon>
        <taxon>Stylonychia</taxon>
    </lineage>
</organism>
<feature type="transmembrane region" description="Helical" evidence="6">
    <location>
        <begin position="1078"/>
        <end position="1098"/>
    </location>
</feature>
<feature type="transmembrane region" description="Helical" evidence="6">
    <location>
        <begin position="1148"/>
        <end position="1167"/>
    </location>
</feature>
<comment type="subcellular location">
    <subcellularLocation>
        <location evidence="1">Membrane</location>
        <topology evidence="1">Multi-pass membrane protein</topology>
    </subcellularLocation>
</comment>
<feature type="transmembrane region" description="Helical" evidence="6">
    <location>
        <begin position="1280"/>
        <end position="1308"/>
    </location>
</feature>
<name>A0A078A752_STYLE</name>
<keyword evidence="2 6" id="KW-0812">Transmembrane</keyword>
<evidence type="ECO:0000256" key="6">
    <source>
        <dbReference type="SAM" id="Phobius"/>
    </source>
</evidence>
<accession>A0A078A752</accession>
<feature type="domain" description="Ion transport" evidence="7">
    <location>
        <begin position="1082"/>
        <end position="1318"/>
    </location>
</feature>
<dbReference type="GO" id="GO:0098703">
    <property type="term" value="P:calcium ion import across plasma membrane"/>
    <property type="evidence" value="ECO:0007669"/>
    <property type="project" value="TreeGrafter"/>
</dbReference>
<dbReference type="GO" id="GO:0005886">
    <property type="term" value="C:plasma membrane"/>
    <property type="evidence" value="ECO:0007669"/>
    <property type="project" value="TreeGrafter"/>
</dbReference>
<proteinExistence type="predicted"/>
<keyword evidence="5 6" id="KW-0472">Membrane</keyword>
<evidence type="ECO:0000256" key="3">
    <source>
        <dbReference type="ARBA" id="ARBA00022737"/>
    </source>
</evidence>
<sequence>MLEEKNLDLQQPLYDKQAERNLQNPDEYYGNQSSNSIVNQRLIEKYDQLLKIPFGSQVTMRDFQLQSLQIYNEKYLLATMEYTGEDCIMLKEIQLLHFDNFQILKRRVLEYQTLRMTQFTSNNQRYFHLFDLDNNEYKVYITEDLLDGKKEFLKIKLNWEEGFILKNMSILDDDHIFFSTPYQTQEEDVQTSLEQIGLMRLNIELNKLDHQCLTVIDLKEYYSDLKQNVDSVQKSEIQVFSSKDMMITYLVGVKNQTLSTLQCKDFLVLYPSSTLEESENQVEDIKLYHQQDTLVLNAKTLEIHKIYHDIILFKQQYQGYGICNRVLHQLDLYQLLENGEIQPINTFKLTEDKIKSEYDYDSNNIQVSKNKIVIFQSNNDNFMATIYNRKNFKLLNEFKIPKEEFYHYPYVLGNTDFTKFCAVFEGGQNSYQIKLTYSYCDFNNNQWYQDSPKSIIKSEIEQISVDNKSNTIAYFDKQNLIICDKISFQQQFVKDELLTQRKNIGQANSSFLRSQVTELSLLEQIDTLGRFKRHFKLGQLLCLLQFQGSDGKITLIIVDLKNPSSQIKIDNGDKPIQQVLLLSQDQQRTQFTIALKQNYSQLNILKININDQKFQIEEVFGNNEPRLLYLSEDPYFGVKNVILLRTTGFYIFDLIKMQERQLQQDHIKTQFNPNFYGAMLVDYQQRIFYAYQRNTTYFYAIDFDTGEYLNIGFKEIPNASIEKLKFISGYLVGHLGDDEFVYFQLQNRKIHKTIRIKYSTARLRRYDQIHIPYKLRWQDITEQRDKQNLFSVLDLIQHVKEAKYIDICEEKGIVFYEDIDSSQPLSFFNPFFTSLDVQIVSEMADKNPKQQIQHIQNNLKSYLKYYPEIGNIFNVVALKDSLLQQMPAMLETIEQDEIPALFLKKSIPYGKSPLQAAIECNQRKNIQTIVELILKYQGDKAFNYLIDENLCSLMKQKIDLTNYFASNMSMYQIQTDNFKPLHPDPTELIASINGIENLQEIESKYDEIFGPLLLDSHDENQEISAIEYFVINLPQTIASNDPKYLMQTLSQSNIDEYFENVTIQTIIMYKWETYAKRYFSNQFFMFLIFLCSYIFEVFYSLKLGKTQKEYIQDERNQWIMISNKILSILILLYFLMHEIKQAQLKDGYLKELWNLFDFSLIFVYVFMNFIEFLTDYQNILIVLQILIVVLSFIKVNFFLRIYDNFSFLVTMISSVFADIKYFFGFFIIFIVQFGLILSILFQDQWIEEYDNISSISYFLMAFRISSGDFNTDGYKDQQSYLVIITWIIWIVAVLVLNVVFMNFIIAVISESYERIMQKQVAEQFRVKVQLIAERELYFKEDDLQNRQYFPHHLILRKPINQAESENGNFAFQLYIGELQGFMKDIKETINNSAKKTKSEIIQTLTSSIATKNSLEEYNSKNQAKLSELEGQIFDIQKTLALILEKVQNNNNQSS</sequence>
<keyword evidence="4 6" id="KW-1133">Transmembrane helix</keyword>
<gene>
    <name evidence="8" type="primary">Contig15204.g16197</name>
    <name evidence="8" type="ORF">STYLEM_7044</name>
</gene>
<evidence type="ECO:0000256" key="5">
    <source>
        <dbReference type="ARBA" id="ARBA00023136"/>
    </source>
</evidence>
<keyword evidence="3" id="KW-0677">Repeat</keyword>
<dbReference type="OrthoDB" id="6108356at2759"/>
<evidence type="ECO:0000256" key="4">
    <source>
        <dbReference type="ARBA" id="ARBA00022989"/>
    </source>
</evidence>
<evidence type="ECO:0000256" key="1">
    <source>
        <dbReference type="ARBA" id="ARBA00004141"/>
    </source>
</evidence>
<dbReference type="InterPro" id="IPR005821">
    <property type="entry name" value="Ion_trans_dom"/>
</dbReference>
<dbReference type="Proteomes" id="UP000039865">
    <property type="component" value="Unassembled WGS sequence"/>
</dbReference>
<protein>
    <submittedName>
        <fullName evidence="8">Wd-40 repeat protein</fullName>
    </submittedName>
</protein>